<organism evidence="3 4">
    <name type="scientific">Durusdinium trenchii</name>
    <dbReference type="NCBI Taxonomy" id="1381693"/>
    <lineage>
        <taxon>Eukaryota</taxon>
        <taxon>Sar</taxon>
        <taxon>Alveolata</taxon>
        <taxon>Dinophyceae</taxon>
        <taxon>Suessiales</taxon>
        <taxon>Symbiodiniaceae</taxon>
        <taxon>Durusdinium</taxon>
    </lineage>
</organism>
<feature type="region of interest" description="Disordered" evidence="1">
    <location>
        <begin position="96"/>
        <end position="123"/>
    </location>
</feature>
<evidence type="ECO:0000256" key="1">
    <source>
        <dbReference type="SAM" id="MobiDB-lite"/>
    </source>
</evidence>
<comment type="caution">
    <text evidence="3">The sequence shown here is derived from an EMBL/GenBank/DDBJ whole genome shotgun (WGS) entry which is preliminary data.</text>
</comment>
<accession>A0ABP0N9N8</accession>
<feature type="signal peptide" evidence="2">
    <location>
        <begin position="1"/>
        <end position="18"/>
    </location>
</feature>
<reference evidence="3 4" key="1">
    <citation type="submission" date="2024-02" db="EMBL/GenBank/DDBJ databases">
        <authorList>
            <person name="Chen Y."/>
            <person name="Shah S."/>
            <person name="Dougan E. K."/>
            <person name="Thang M."/>
            <person name="Chan C."/>
        </authorList>
    </citation>
    <scope>NUCLEOTIDE SEQUENCE [LARGE SCALE GENOMIC DNA]</scope>
</reference>
<protein>
    <submittedName>
        <fullName evidence="3">Uncharacterized protein</fullName>
    </submittedName>
</protein>
<feature type="chain" id="PRO_5047514796" evidence="2">
    <location>
        <begin position="19"/>
        <end position="156"/>
    </location>
</feature>
<name>A0ABP0N9N8_9DINO</name>
<sequence length="156" mass="17871">MLLVLVAPVWCSFRSATTESPCRTAARADQCAGTCGELAGQLRFDVIWGLKTDEQVIEGQEQEVEEDLKKQPFTNFLDRARLMNLEAVLKAEEDTVKDEEKDVERSASRGKAYEKDEGYSRDQQRLKSFSKLADRLRFSNEESQELSDLQQKLKFQ</sequence>
<gene>
    <name evidence="3" type="ORF">CCMP2556_LOCUS29767</name>
</gene>
<proteinExistence type="predicted"/>
<dbReference type="Proteomes" id="UP001642484">
    <property type="component" value="Unassembled WGS sequence"/>
</dbReference>
<evidence type="ECO:0000313" key="3">
    <source>
        <dbReference type="EMBL" id="CAK9060510.1"/>
    </source>
</evidence>
<dbReference type="EMBL" id="CAXAMN010021529">
    <property type="protein sequence ID" value="CAK9060510.1"/>
    <property type="molecule type" value="Genomic_DNA"/>
</dbReference>
<keyword evidence="4" id="KW-1185">Reference proteome</keyword>
<evidence type="ECO:0000313" key="4">
    <source>
        <dbReference type="Proteomes" id="UP001642484"/>
    </source>
</evidence>
<evidence type="ECO:0000256" key="2">
    <source>
        <dbReference type="SAM" id="SignalP"/>
    </source>
</evidence>
<keyword evidence="2" id="KW-0732">Signal</keyword>